<dbReference type="AlphaFoldDB" id="A0A832I7E6"/>
<dbReference type="InterPro" id="IPR003673">
    <property type="entry name" value="CoA-Trfase_fam_III"/>
</dbReference>
<reference evidence="2" key="1">
    <citation type="journal article" date="2020" name="mSystems">
        <title>Genome- and Community-Level Interaction Insights into Carbon Utilization and Element Cycling Functions of Hydrothermarchaeota in Hydrothermal Sediment.</title>
        <authorList>
            <person name="Zhou Z."/>
            <person name="Liu Y."/>
            <person name="Xu W."/>
            <person name="Pan J."/>
            <person name="Luo Z.H."/>
            <person name="Li M."/>
        </authorList>
    </citation>
    <scope>NUCLEOTIDE SEQUENCE [LARGE SCALE GENOMIC DNA]</scope>
    <source>
        <strain evidence="2">SpSt-381</strain>
    </source>
</reference>
<dbReference type="InterPro" id="IPR044855">
    <property type="entry name" value="CoA-Trfase_III_dom3_sf"/>
</dbReference>
<dbReference type="SUPFAM" id="SSF89796">
    <property type="entry name" value="CoA-transferase family III (CaiB/BaiF)"/>
    <property type="match status" value="1"/>
</dbReference>
<gene>
    <name evidence="2" type="ORF">ENR23_01065</name>
</gene>
<organism evidence="2">
    <name type="scientific">Eiseniibacteriota bacterium</name>
    <dbReference type="NCBI Taxonomy" id="2212470"/>
    <lineage>
        <taxon>Bacteria</taxon>
        <taxon>Candidatus Eiseniibacteriota</taxon>
    </lineage>
</organism>
<dbReference type="InterPro" id="IPR023606">
    <property type="entry name" value="CoA-Trfase_III_dom_1_sf"/>
</dbReference>
<proteinExistence type="predicted"/>
<sequence length="389" mass="40512">MSAPAAGTGLPLEGVVVLDLSRVLAGPYATQILGDLGAEVWKVERPGEGDETRAWGPPFVNGASAYYLSVNRNKRSAALDLADPADRALVRRAALAADVVVENFLPGTLARFGLDPAELRRARPDLVVCSITGFGQDGPYAALPGYDAVLQGFTGLQSVTGEADGPPLKVGVALVDVLAGAHAAAAVLAALVGRFRGRGGASLDVSLFEVGVASLVNVAQGTLATGEPARRHGNAHPHIVPYQTFEAADGALVIAVGNDAQWRRLCAALGAARLAADPALARNPARVLRRAEVVGELAAILRGAPRDRWLEALRAARVPAGAVRDTREVLADPALAARDMVRRTTLPGGAAAELLALPWRMDGARPPLRLPPPALGQHTADFRTRFAAF</sequence>
<dbReference type="EMBL" id="DSQF01000002">
    <property type="protein sequence ID" value="HGZ42012.1"/>
    <property type="molecule type" value="Genomic_DNA"/>
</dbReference>
<protein>
    <submittedName>
        <fullName evidence="2">CoA transferase</fullName>
    </submittedName>
</protein>
<dbReference type="InterPro" id="IPR050483">
    <property type="entry name" value="CoA-transferase_III_domain"/>
</dbReference>
<keyword evidence="1 2" id="KW-0808">Transferase</keyword>
<dbReference type="GO" id="GO:0008410">
    <property type="term" value="F:CoA-transferase activity"/>
    <property type="evidence" value="ECO:0007669"/>
    <property type="project" value="TreeGrafter"/>
</dbReference>
<name>A0A832I7E6_UNCEI</name>
<accession>A0A832I7E6</accession>
<dbReference type="Gene3D" id="3.30.1540.10">
    <property type="entry name" value="formyl-coa transferase, domain 3"/>
    <property type="match status" value="1"/>
</dbReference>
<evidence type="ECO:0000313" key="2">
    <source>
        <dbReference type="EMBL" id="HGZ42012.1"/>
    </source>
</evidence>
<evidence type="ECO:0000256" key="1">
    <source>
        <dbReference type="ARBA" id="ARBA00022679"/>
    </source>
</evidence>
<dbReference type="Pfam" id="PF02515">
    <property type="entry name" value="CoA_transf_3"/>
    <property type="match status" value="1"/>
</dbReference>
<dbReference type="PANTHER" id="PTHR48207">
    <property type="entry name" value="SUCCINATE--HYDROXYMETHYLGLUTARATE COA-TRANSFERASE"/>
    <property type="match status" value="1"/>
</dbReference>
<dbReference type="Gene3D" id="3.40.50.10540">
    <property type="entry name" value="Crotonobetainyl-coa:carnitine coa-transferase, domain 1"/>
    <property type="match status" value="1"/>
</dbReference>
<dbReference type="PANTHER" id="PTHR48207:SF3">
    <property type="entry name" value="SUCCINATE--HYDROXYMETHYLGLUTARATE COA-TRANSFERASE"/>
    <property type="match status" value="1"/>
</dbReference>
<comment type="caution">
    <text evidence="2">The sequence shown here is derived from an EMBL/GenBank/DDBJ whole genome shotgun (WGS) entry which is preliminary data.</text>
</comment>